<dbReference type="PANTHER" id="PTHR33371">
    <property type="entry name" value="INTERMEMBRANE PHOSPHOLIPID TRANSPORT SYSTEM BINDING PROTEIN MLAD-RELATED"/>
    <property type="match status" value="1"/>
</dbReference>
<protein>
    <submittedName>
        <fullName evidence="4">MCE family protein</fullName>
    </submittedName>
</protein>
<dbReference type="OrthoDB" id="4367361at2"/>
<evidence type="ECO:0000256" key="1">
    <source>
        <dbReference type="SAM" id="MobiDB-lite"/>
    </source>
</evidence>
<dbReference type="Pfam" id="PF02470">
    <property type="entry name" value="MlaD"/>
    <property type="match status" value="1"/>
</dbReference>
<dbReference type="InterPro" id="IPR003399">
    <property type="entry name" value="Mce/MlaD"/>
</dbReference>
<dbReference type="PANTHER" id="PTHR33371:SF16">
    <property type="entry name" value="MCE-FAMILY PROTEIN MCE3F"/>
    <property type="match status" value="1"/>
</dbReference>
<evidence type="ECO:0000313" key="5">
    <source>
        <dbReference type="Proteomes" id="UP000319375"/>
    </source>
</evidence>
<dbReference type="InterPro" id="IPR052336">
    <property type="entry name" value="MlaD_Phospholipid_Transporter"/>
</dbReference>
<proteinExistence type="predicted"/>
<name>A0A5C5S3D6_9ACTN</name>
<evidence type="ECO:0000313" key="4">
    <source>
        <dbReference type="EMBL" id="TWS29250.1"/>
    </source>
</evidence>
<feature type="transmembrane region" description="Helical" evidence="2">
    <location>
        <begin position="21"/>
        <end position="41"/>
    </location>
</feature>
<evidence type="ECO:0000259" key="3">
    <source>
        <dbReference type="Pfam" id="PF02470"/>
    </source>
</evidence>
<accession>A0A5C5S3D6</accession>
<dbReference type="Proteomes" id="UP000319375">
    <property type="component" value="Unassembled WGS sequence"/>
</dbReference>
<keyword evidence="2" id="KW-0472">Membrane</keyword>
<dbReference type="GO" id="GO:0005576">
    <property type="term" value="C:extracellular region"/>
    <property type="evidence" value="ECO:0007669"/>
    <property type="project" value="TreeGrafter"/>
</dbReference>
<organism evidence="4 5">
    <name type="scientific">Tsukamurella conjunctivitidis</name>
    <dbReference type="NCBI Taxonomy" id="2592068"/>
    <lineage>
        <taxon>Bacteria</taxon>
        <taxon>Bacillati</taxon>
        <taxon>Actinomycetota</taxon>
        <taxon>Actinomycetes</taxon>
        <taxon>Mycobacteriales</taxon>
        <taxon>Tsukamurellaceae</taxon>
        <taxon>Tsukamurella</taxon>
    </lineage>
</organism>
<comment type="caution">
    <text evidence="4">The sequence shown here is derived from an EMBL/GenBank/DDBJ whole genome shotgun (WGS) entry which is preliminary data.</text>
</comment>
<feature type="domain" description="Mce/MlaD" evidence="3">
    <location>
        <begin position="56"/>
        <end position="123"/>
    </location>
</feature>
<gene>
    <name evidence="4" type="ORF">FK530_10645</name>
</gene>
<feature type="compositionally biased region" description="Low complexity" evidence="1">
    <location>
        <begin position="384"/>
        <end position="399"/>
    </location>
</feature>
<dbReference type="EMBL" id="VIGX01000004">
    <property type="protein sequence ID" value="TWS29250.1"/>
    <property type="molecule type" value="Genomic_DNA"/>
</dbReference>
<keyword evidence="2" id="KW-1133">Transmembrane helix</keyword>
<evidence type="ECO:0000256" key="2">
    <source>
        <dbReference type="SAM" id="Phobius"/>
    </source>
</evidence>
<reference evidence="4 5" key="1">
    <citation type="submission" date="2019-06" db="EMBL/GenBank/DDBJ databases">
        <title>Tsukamurella conjunctivitidis sp. nov., Tsukamurella assacharolytica sp. nov. and Tsukamurella sputae sp. nov. isolated from patients with conjunctivitis, bacteraemia (lymphoma) and respiratory infection (sputum) in Hong Kong.</title>
        <authorList>
            <person name="Teng J.L.L."/>
            <person name="Lee H.H."/>
            <person name="Fong J.Y.H."/>
            <person name="Fok K.M.N."/>
            <person name="Lau S.K.P."/>
            <person name="Woo P.C.Y."/>
        </authorList>
    </citation>
    <scope>NUCLEOTIDE SEQUENCE [LARGE SCALE GENOMIC DNA]</scope>
    <source>
        <strain evidence="4 5">HKU72</strain>
    </source>
</reference>
<keyword evidence="2" id="KW-0812">Transmembrane</keyword>
<keyword evidence="5" id="KW-1185">Reference proteome</keyword>
<feature type="region of interest" description="Disordered" evidence="1">
    <location>
        <begin position="347"/>
        <end position="399"/>
    </location>
</feature>
<feature type="compositionally biased region" description="Basic and acidic residues" evidence="1">
    <location>
        <begin position="353"/>
        <end position="373"/>
    </location>
</feature>
<dbReference type="AlphaFoldDB" id="A0A5C5S3D6"/>
<sequence>MGVVSVPGMSVERSVLRRRGLIAVAVILAIVLVGWLVKALWPKDEFSFTLRSPAVAAGIKDGAPVRIQGIKVGEVTGIKALGNGQQGVTVTMKSADGKSLTNNLEAAYSAGNLFGVSEVILTPHDGGGTLQEGAQIAPTKPITDNTVSNMIMTIGDVNSDALRPHMSQILLNFDASSKAMLPLFTALGSVAQAVQDTQRLSTAQTFPIITQAIESADSATTALIPAVKTLFDYQPVHDKGWVNRGKTTLDSLTNDKDSLTAALQKILDPKALAGLQTATPMLVNLMQPLLTAFPNGSATGVGIQIGQLLDNVRKAMPNTPNGPVLNLRLSVDYPAIGAMLPPAPTFTYIPPKPGEKPAEAKPGEKPAEAKPGETKPATASQGAPSSSKPSTPTSTKPGS</sequence>
<dbReference type="RefSeq" id="WP_146486974.1">
    <property type="nucleotide sequence ID" value="NZ_VIGX01000004.1"/>
</dbReference>